<organism evidence="4 5">
    <name type="scientific">Sorangium cellulosum</name>
    <name type="common">Polyangium cellulosum</name>
    <dbReference type="NCBI Taxonomy" id="56"/>
    <lineage>
        <taxon>Bacteria</taxon>
        <taxon>Pseudomonadati</taxon>
        <taxon>Myxococcota</taxon>
        <taxon>Polyangia</taxon>
        <taxon>Polyangiales</taxon>
        <taxon>Polyangiaceae</taxon>
        <taxon>Sorangium</taxon>
    </lineage>
</organism>
<sequence length="263" mass="29538">MKRTLIALPLVLSSLFGAGCGHSEQEWKAQLAKYNDLQSRSQKREAELEKELAAAKQRVEELEKQLEAQGADISKMTSTLEDREKALAEYKARAKQLEAIQARFDLLRKKLEELTKLGLEVQVRRNRMVISLPGDVLFDSGKDTLRKDGQEILKKIADVIRGDKSLATRDYQVAGHTDSQPYKNGPYYDNWGLSLMRARAVLLFLIGKEGQLPTRHWSAAGFADTDPVANNGTPAGKQKNRRCDLIVMPDVDEMLDLTKLATK</sequence>
<protein>
    <recommendedName>
        <fullName evidence="3">OmpA-like domain-containing protein</fullName>
    </recommendedName>
</protein>
<keyword evidence="2" id="KW-0175">Coiled coil</keyword>
<dbReference type="Proteomes" id="UP000075420">
    <property type="component" value="Unassembled WGS sequence"/>
</dbReference>
<evidence type="ECO:0000313" key="4">
    <source>
        <dbReference type="EMBL" id="KYF52832.1"/>
    </source>
</evidence>
<name>A0A150PAV2_SORCE</name>
<feature type="domain" description="OmpA-like" evidence="3">
    <location>
        <begin position="125"/>
        <end position="251"/>
    </location>
</feature>
<dbReference type="PROSITE" id="PS51123">
    <property type="entry name" value="OMPA_2"/>
    <property type="match status" value="1"/>
</dbReference>
<dbReference type="InterPro" id="IPR050330">
    <property type="entry name" value="Bact_OuterMem_StrucFunc"/>
</dbReference>
<dbReference type="InterPro" id="IPR036737">
    <property type="entry name" value="OmpA-like_sf"/>
</dbReference>
<dbReference type="Gene3D" id="3.30.1330.60">
    <property type="entry name" value="OmpA-like domain"/>
    <property type="match status" value="1"/>
</dbReference>
<gene>
    <name evidence="4" type="ORF">BE08_09815</name>
</gene>
<proteinExistence type="predicted"/>
<dbReference type="SUPFAM" id="SSF103088">
    <property type="entry name" value="OmpA-like"/>
    <property type="match status" value="1"/>
</dbReference>
<dbReference type="Pfam" id="PF00691">
    <property type="entry name" value="OmpA"/>
    <property type="match status" value="1"/>
</dbReference>
<dbReference type="GO" id="GO:0016020">
    <property type="term" value="C:membrane"/>
    <property type="evidence" value="ECO:0007669"/>
    <property type="project" value="UniProtKB-UniRule"/>
</dbReference>
<dbReference type="CDD" id="cd07185">
    <property type="entry name" value="OmpA_C-like"/>
    <property type="match status" value="1"/>
</dbReference>
<evidence type="ECO:0000313" key="5">
    <source>
        <dbReference type="Proteomes" id="UP000075420"/>
    </source>
</evidence>
<dbReference type="EMBL" id="JELY01002355">
    <property type="protein sequence ID" value="KYF52832.1"/>
    <property type="molecule type" value="Genomic_DNA"/>
</dbReference>
<evidence type="ECO:0000256" key="2">
    <source>
        <dbReference type="SAM" id="Coils"/>
    </source>
</evidence>
<feature type="coiled-coil region" evidence="2">
    <location>
        <begin position="31"/>
        <end position="117"/>
    </location>
</feature>
<dbReference type="PROSITE" id="PS51257">
    <property type="entry name" value="PROKAR_LIPOPROTEIN"/>
    <property type="match status" value="1"/>
</dbReference>
<dbReference type="InterPro" id="IPR006665">
    <property type="entry name" value="OmpA-like"/>
</dbReference>
<dbReference type="AlphaFoldDB" id="A0A150PAV2"/>
<comment type="caution">
    <text evidence="4">The sequence shown here is derived from an EMBL/GenBank/DDBJ whole genome shotgun (WGS) entry which is preliminary data.</text>
</comment>
<evidence type="ECO:0000259" key="3">
    <source>
        <dbReference type="PROSITE" id="PS51123"/>
    </source>
</evidence>
<dbReference type="PANTHER" id="PTHR30329">
    <property type="entry name" value="STATOR ELEMENT OF FLAGELLAR MOTOR COMPLEX"/>
    <property type="match status" value="1"/>
</dbReference>
<evidence type="ECO:0000256" key="1">
    <source>
        <dbReference type="PROSITE-ProRule" id="PRU00473"/>
    </source>
</evidence>
<accession>A0A150PAV2</accession>
<dbReference type="Gene3D" id="1.20.5.340">
    <property type="match status" value="1"/>
</dbReference>
<dbReference type="PANTHER" id="PTHR30329:SF21">
    <property type="entry name" value="LIPOPROTEIN YIAD-RELATED"/>
    <property type="match status" value="1"/>
</dbReference>
<reference evidence="4 5" key="1">
    <citation type="submission" date="2014-02" db="EMBL/GenBank/DDBJ databases">
        <title>The small core and large imbalanced accessory genome model reveals a collaborative survival strategy of Sorangium cellulosum strains in nature.</title>
        <authorList>
            <person name="Han K."/>
            <person name="Peng R."/>
            <person name="Blom J."/>
            <person name="Li Y.-Z."/>
        </authorList>
    </citation>
    <scope>NUCLEOTIDE SEQUENCE [LARGE SCALE GENOMIC DNA]</scope>
    <source>
        <strain evidence="4 5">So0157-25</strain>
    </source>
</reference>
<keyword evidence="1" id="KW-0472">Membrane</keyword>